<sequence length="165" mass="18013">MDDNGQIIAKIVKYSNVTNQTNLNLTMTVVDQRLDKSRNNGQKKKPETSSKSETEKGKAVCNTVKAIPIKKTNDNTCPCNSAEKTNKLAQTQTNSNKSALSSPLTIGDDNSRDSIVKINSNGDKSITLEILTDSESEERLSDGPDSSKFLKFDVEVVGIESDEDL</sequence>
<gene>
    <name evidence="2" type="ORF">MCOR_57909</name>
</gene>
<keyword evidence="3" id="KW-1185">Reference proteome</keyword>
<feature type="region of interest" description="Disordered" evidence="1">
    <location>
        <begin position="32"/>
        <end position="58"/>
    </location>
</feature>
<name>A0A6J8F2D3_MYTCO</name>
<feature type="compositionally biased region" description="Polar residues" evidence="1">
    <location>
        <begin position="88"/>
        <end position="104"/>
    </location>
</feature>
<dbReference type="EMBL" id="CACVKT020010403">
    <property type="protein sequence ID" value="CAC5426173.1"/>
    <property type="molecule type" value="Genomic_DNA"/>
</dbReference>
<proteinExistence type="predicted"/>
<evidence type="ECO:0000313" key="3">
    <source>
        <dbReference type="Proteomes" id="UP000507470"/>
    </source>
</evidence>
<dbReference type="Proteomes" id="UP000507470">
    <property type="component" value="Unassembled WGS sequence"/>
</dbReference>
<accession>A0A6J8F2D3</accession>
<organism evidence="2 3">
    <name type="scientific">Mytilus coruscus</name>
    <name type="common">Sea mussel</name>
    <dbReference type="NCBI Taxonomy" id="42192"/>
    <lineage>
        <taxon>Eukaryota</taxon>
        <taxon>Metazoa</taxon>
        <taxon>Spiralia</taxon>
        <taxon>Lophotrochozoa</taxon>
        <taxon>Mollusca</taxon>
        <taxon>Bivalvia</taxon>
        <taxon>Autobranchia</taxon>
        <taxon>Pteriomorphia</taxon>
        <taxon>Mytilida</taxon>
        <taxon>Mytiloidea</taxon>
        <taxon>Mytilidae</taxon>
        <taxon>Mytilinae</taxon>
        <taxon>Mytilus</taxon>
    </lineage>
</organism>
<feature type="region of interest" description="Disordered" evidence="1">
    <location>
        <begin position="88"/>
        <end position="111"/>
    </location>
</feature>
<evidence type="ECO:0000256" key="1">
    <source>
        <dbReference type="SAM" id="MobiDB-lite"/>
    </source>
</evidence>
<evidence type="ECO:0000313" key="2">
    <source>
        <dbReference type="EMBL" id="CAC5426173.1"/>
    </source>
</evidence>
<protein>
    <submittedName>
        <fullName evidence="2">Uncharacterized protein</fullName>
    </submittedName>
</protein>
<reference evidence="2 3" key="1">
    <citation type="submission" date="2020-06" db="EMBL/GenBank/DDBJ databases">
        <authorList>
            <person name="Li R."/>
            <person name="Bekaert M."/>
        </authorList>
    </citation>
    <scope>NUCLEOTIDE SEQUENCE [LARGE SCALE GENOMIC DNA]</scope>
    <source>
        <strain evidence="3">wild</strain>
    </source>
</reference>
<dbReference type="AlphaFoldDB" id="A0A6J8F2D3"/>